<dbReference type="Pfam" id="PF06764">
    <property type="entry name" value="DUF1223"/>
    <property type="match status" value="1"/>
</dbReference>
<reference evidence="2" key="1">
    <citation type="submission" date="2020-06" db="EMBL/GenBank/DDBJ databases">
        <authorList>
            <person name="Li T."/>
            <person name="Hu X."/>
            <person name="Zhang T."/>
            <person name="Song X."/>
            <person name="Zhang H."/>
            <person name="Dai N."/>
            <person name="Sheng W."/>
            <person name="Hou X."/>
            <person name="Wei L."/>
        </authorList>
    </citation>
    <scope>NUCLEOTIDE SEQUENCE</scope>
    <source>
        <strain evidence="2">KEN1</strain>
        <tissue evidence="2">Leaf</tissue>
    </source>
</reference>
<feature type="region of interest" description="Disordered" evidence="1">
    <location>
        <begin position="81"/>
        <end position="102"/>
    </location>
</feature>
<protein>
    <submittedName>
        <fullName evidence="2">Uncharacterized protein</fullName>
    </submittedName>
</protein>
<sequence>MGKIVEREKRIRDPSLSTTHAYILVDTQFINFPFERTLKLHILSADKRTRKENLRKARSLSFPRDDTPEMAPRLLSCFRRSSNHEEKETADSTTTEEERGPGPVVVELFSSQGCATSTEAEMVFSRLGRGDFNLDVPLVLLAYHVDYWDYNGWKDPFGSSQWTVRQKAYVEALSLDTMFTPQIVIQGRAQCVANEPDEILSCIASAPRFPAPSFHATFQMPTPDSLQVSLTGTLRTKVDDQGANLMVALYECGLVTDCADGANKGRVLANDYVVRRLEKLCSVHDISAKKSISGTLDFPLWEGFNAAKCGVSVFVESSSHLIFGSQKFQLQDVCLVISLQNGEKRL</sequence>
<feature type="compositionally biased region" description="Basic and acidic residues" evidence="1">
    <location>
        <begin position="82"/>
        <end position="100"/>
    </location>
</feature>
<accession>A0AAW2WQE6</accession>
<proteinExistence type="predicted"/>
<comment type="caution">
    <text evidence="2">The sequence shown here is derived from an EMBL/GenBank/DDBJ whole genome shotgun (WGS) entry which is preliminary data.</text>
</comment>
<organism evidence="2">
    <name type="scientific">Sesamum latifolium</name>
    <dbReference type="NCBI Taxonomy" id="2727402"/>
    <lineage>
        <taxon>Eukaryota</taxon>
        <taxon>Viridiplantae</taxon>
        <taxon>Streptophyta</taxon>
        <taxon>Embryophyta</taxon>
        <taxon>Tracheophyta</taxon>
        <taxon>Spermatophyta</taxon>
        <taxon>Magnoliopsida</taxon>
        <taxon>eudicotyledons</taxon>
        <taxon>Gunneridae</taxon>
        <taxon>Pentapetalae</taxon>
        <taxon>asterids</taxon>
        <taxon>lamiids</taxon>
        <taxon>Lamiales</taxon>
        <taxon>Pedaliaceae</taxon>
        <taxon>Sesamum</taxon>
    </lineage>
</organism>
<evidence type="ECO:0000313" key="2">
    <source>
        <dbReference type="EMBL" id="KAL0443481.1"/>
    </source>
</evidence>
<dbReference type="SUPFAM" id="SSF52833">
    <property type="entry name" value="Thioredoxin-like"/>
    <property type="match status" value="1"/>
</dbReference>
<dbReference type="EMBL" id="JACGWN010000007">
    <property type="protein sequence ID" value="KAL0443481.1"/>
    <property type="molecule type" value="Genomic_DNA"/>
</dbReference>
<dbReference type="AlphaFoldDB" id="A0AAW2WQE6"/>
<gene>
    <name evidence="2" type="ORF">Slati_2070800</name>
</gene>
<name>A0AAW2WQE6_9LAMI</name>
<evidence type="ECO:0000256" key="1">
    <source>
        <dbReference type="SAM" id="MobiDB-lite"/>
    </source>
</evidence>
<dbReference type="InterPro" id="IPR036249">
    <property type="entry name" value="Thioredoxin-like_sf"/>
</dbReference>
<reference evidence="2" key="2">
    <citation type="journal article" date="2024" name="Plant">
        <title>Genomic evolution and insights into agronomic trait innovations of Sesamum species.</title>
        <authorList>
            <person name="Miao H."/>
            <person name="Wang L."/>
            <person name="Qu L."/>
            <person name="Liu H."/>
            <person name="Sun Y."/>
            <person name="Le M."/>
            <person name="Wang Q."/>
            <person name="Wei S."/>
            <person name="Zheng Y."/>
            <person name="Lin W."/>
            <person name="Duan Y."/>
            <person name="Cao H."/>
            <person name="Xiong S."/>
            <person name="Wang X."/>
            <person name="Wei L."/>
            <person name="Li C."/>
            <person name="Ma Q."/>
            <person name="Ju M."/>
            <person name="Zhao R."/>
            <person name="Li G."/>
            <person name="Mu C."/>
            <person name="Tian Q."/>
            <person name="Mei H."/>
            <person name="Zhang T."/>
            <person name="Gao T."/>
            <person name="Zhang H."/>
        </authorList>
    </citation>
    <scope>NUCLEOTIDE SEQUENCE</scope>
    <source>
        <strain evidence="2">KEN1</strain>
    </source>
</reference>
<dbReference type="PANTHER" id="PTHR36057">
    <property type="match status" value="1"/>
</dbReference>
<dbReference type="InterPro" id="IPR010634">
    <property type="entry name" value="DUF1223"/>
</dbReference>
<dbReference type="PANTHER" id="PTHR36057:SF1">
    <property type="entry name" value="LIPOPROTEIN LIPID ATTACHMENT SITE-LIKE PROTEIN, PUTATIVE (DUF1223)-RELATED"/>
    <property type="match status" value="1"/>
</dbReference>